<comment type="caution">
    <text evidence="5">The sequence shown here is derived from an EMBL/GenBank/DDBJ whole genome shotgun (WGS) entry which is preliminary data.</text>
</comment>
<reference evidence="5" key="1">
    <citation type="submission" date="2021-07" db="EMBL/GenBank/DDBJ databases">
        <authorList>
            <person name="Branca A.L. A."/>
        </authorList>
    </citation>
    <scope>NUCLEOTIDE SEQUENCE</scope>
</reference>
<dbReference type="GO" id="GO:0016042">
    <property type="term" value="P:lipid catabolic process"/>
    <property type="evidence" value="ECO:0007669"/>
    <property type="project" value="UniProtKB-KW"/>
</dbReference>
<dbReference type="SUPFAM" id="SSF53474">
    <property type="entry name" value="alpha/beta-Hydrolases"/>
    <property type="match status" value="1"/>
</dbReference>
<dbReference type="GO" id="GO:0003847">
    <property type="term" value="F:1-alkyl-2-acetylglycerophosphocholine esterase activity"/>
    <property type="evidence" value="ECO:0007669"/>
    <property type="project" value="UniProtKB-EC"/>
</dbReference>
<dbReference type="GO" id="GO:0017000">
    <property type="term" value="P:antibiotic biosynthetic process"/>
    <property type="evidence" value="ECO:0007669"/>
    <property type="project" value="UniProtKB-ARBA"/>
</dbReference>
<dbReference type="PANTHER" id="PTHR10272:SF0">
    <property type="entry name" value="PLATELET-ACTIVATING FACTOR ACETYLHYDROLASE"/>
    <property type="match status" value="1"/>
</dbReference>
<dbReference type="EMBL" id="CAJVPD010000272">
    <property type="protein sequence ID" value="CAG8416397.1"/>
    <property type="molecule type" value="Genomic_DNA"/>
</dbReference>
<evidence type="ECO:0000256" key="3">
    <source>
        <dbReference type="ARBA" id="ARBA00022963"/>
    </source>
</evidence>
<evidence type="ECO:0000313" key="6">
    <source>
        <dbReference type="Proteomes" id="UP001152592"/>
    </source>
</evidence>
<name>A0A9W4NVM3_9EURO</name>
<dbReference type="GO" id="GO:0072330">
    <property type="term" value="P:monocarboxylic acid biosynthetic process"/>
    <property type="evidence" value="ECO:0007669"/>
    <property type="project" value="UniProtKB-ARBA"/>
</dbReference>
<dbReference type="Gene3D" id="3.40.50.1820">
    <property type="entry name" value="alpha/beta hydrolase"/>
    <property type="match status" value="1"/>
</dbReference>
<dbReference type="Proteomes" id="UP001152592">
    <property type="component" value="Unassembled WGS sequence"/>
</dbReference>
<evidence type="ECO:0000256" key="1">
    <source>
        <dbReference type="ARBA" id="ARBA00013201"/>
    </source>
</evidence>
<dbReference type="EC" id="3.1.1.47" evidence="1"/>
<gene>
    <name evidence="5" type="ORF">PSALAMII_LOCUS9242</name>
</gene>
<keyword evidence="2" id="KW-0378">Hydrolase</keyword>
<dbReference type="PANTHER" id="PTHR10272">
    <property type="entry name" value="PLATELET-ACTIVATING FACTOR ACETYLHYDROLASE"/>
    <property type="match status" value="1"/>
</dbReference>
<accession>A0A9W4NVM3</accession>
<dbReference type="OrthoDB" id="10003551at2759"/>
<evidence type="ECO:0000256" key="2">
    <source>
        <dbReference type="ARBA" id="ARBA00022801"/>
    </source>
</evidence>
<dbReference type="InterPro" id="IPR029058">
    <property type="entry name" value="AB_hydrolase_fold"/>
</dbReference>
<proteinExistence type="predicted"/>
<keyword evidence="3" id="KW-0442">Lipid degradation</keyword>
<evidence type="ECO:0000256" key="4">
    <source>
        <dbReference type="ARBA" id="ARBA00023098"/>
    </source>
</evidence>
<evidence type="ECO:0000313" key="5">
    <source>
        <dbReference type="EMBL" id="CAG8416397.1"/>
    </source>
</evidence>
<dbReference type="AlphaFoldDB" id="A0A9W4NVM3"/>
<organism evidence="5 6">
    <name type="scientific">Penicillium salamii</name>
    <dbReference type="NCBI Taxonomy" id="1612424"/>
    <lineage>
        <taxon>Eukaryota</taxon>
        <taxon>Fungi</taxon>
        <taxon>Dikarya</taxon>
        <taxon>Ascomycota</taxon>
        <taxon>Pezizomycotina</taxon>
        <taxon>Eurotiomycetes</taxon>
        <taxon>Eurotiomycetidae</taxon>
        <taxon>Eurotiales</taxon>
        <taxon>Aspergillaceae</taxon>
        <taxon>Penicillium</taxon>
    </lineage>
</organism>
<sequence length="405" mass="42743">MLSTAIALSHLALAAEPARTSQSNFILATQLGPYPVSIYDHEVKTSRPDPLAPAPQLRRLMITVYRPFLDNLTCPPEHQSQIPWAPPVVAAALLQGLLSDTSSSNVSSILAPVKLVNCSRPVSPSSPSGSLLLFSPGYGGTHHAYASILQAAASSGYTVVAIDPTYEAAAVIFPDGYVAYPSAATNAYDSTHSGQTFLQSVRIADATSVLDAIEHSNVPGLGGYSNSSCNANSTSACSSKPLRAIMYGHSFGGSTAVNVAASDTRVLAAANIDGPHYGPVVNDTVSKPLLMMQSAALPPAAADWPTFYPDHVRGCKTWVRPNNTVHYGYTDLPLLADLLGLHGTVIPQDLTGSVNSRRLQEIVWRYTMQFFGYVLSSATPDLLHGPSAEFPDVEFVAHANAGTGP</sequence>
<protein>
    <recommendedName>
        <fullName evidence="1">1-alkyl-2-acetylglycerophosphocholine esterase</fullName>
        <ecNumber evidence="1">3.1.1.47</ecNumber>
    </recommendedName>
</protein>
<keyword evidence="4" id="KW-0443">Lipid metabolism</keyword>